<reference evidence="1 2" key="1">
    <citation type="journal article" date="2021" name="Environ. Microbiol.">
        <title>Gene family expansions and transcriptome signatures uncover fungal adaptations to wood decay.</title>
        <authorList>
            <person name="Hage H."/>
            <person name="Miyauchi S."/>
            <person name="Viragh M."/>
            <person name="Drula E."/>
            <person name="Min B."/>
            <person name="Chaduli D."/>
            <person name="Navarro D."/>
            <person name="Favel A."/>
            <person name="Norest M."/>
            <person name="Lesage-Meessen L."/>
            <person name="Balint B."/>
            <person name="Merenyi Z."/>
            <person name="de Eugenio L."/>
            <person name="Morin E."/>
            <person name="Martinez A.T."/>
            <person name="Baldrian P."/>
            <person name="Stursova M."/>
            <person name="Martinez M.J."/>
            <person name="Novotny C."/>
            <person name="Magnuson J.K."/>
            <person name="Spatafora J.W."/>
            <person name="Maurice S."/>
            <person name="Pangilinan J."/>
            <person name="Andreopoulos W."/>
            <person name="LaButti K."/>
            <person name="Hundley H."/>
            <person name="Na H."/>
            <person name="Kuo A."/>
            <person name="Barry K."/>
            <person name="Lipzen A."/>
            <person name="Henrissat B."/>
            <person name="Riley R."/>
            <person name="Ahrendt S."/>
            <person name="Nagy L.G."/>
            <person name="Grigoriev I.V."/>
            <person name="Martin F."/>
            <person name="Rosso M.N."/>
        </authorList>
    </citation>
    <scope>NUCLEOTIDE SEQUENCE [LARGE SCALE GENOMIC DNA]</scope>
    <source>
        <strain evidence="1 2">CIRM-BRFM 1785</strain>
    </source>
</reference>
<dbReference type="RefSeq" id="XP_047774642.1">
    <property type="nucleotide sequence ID" value="XM_047929097.1"/>
</dbReference>
<accession>A0ABQ8K3Q1</accession>
<gene>
    <name evidence="1" type="ORF">C8Q71DRAFT_910554</name>
</gene>
<organism evidence="1 2">
    <name type="scientific">Rhodofomes roseus</name>
    <dbReference type="NCBI Taxonomy" id="34475"/>
    <lineage>
        <taxon>Eukaryota</taxon>
        <taxon>Fungi</taxon>
        <taxon>Dikarya</taxon>
        <taxon>Basidiomycota</taxon>
        <taxon>Agaricomycotina</taxon>
        <taxon>Agaricomycetes</taxon>
        <taxon>Polyporales</taxon>
        <taxon>Rhodofomes</taxon>
    </lineage>
</organism>
<dbReference type="SUPFAM" id="SSF48264">
    <property type="entry name" value="Cytochrome P450"/>
    <property type="match status" value="1"/>
</dbReference>
<dbReference type="InterPro" id="IPR001128">
    <property type="entry name" value="Cyt_P450"/>
</dbReference>
<evidence type="ECO:0008006" key="3">
    <source>
        <dbReference type="Google" id="ProtNLM"/>
    </source>
</evidence>
<name>A0ABQ8K3Q1_9APHY</name>
<dbReference type="GeneID" id="72009829"/>
<evidence type="ECO:0000313" key="2">
    <source>
        <dbReference type="Proteomes" id="UP000814176"/>
    </source>
</evidence>
<protein>
    <recommendedName>
        <fullName evidence="3">Cytochrome P450</fullName>
    </recommendedName>
</protein>
<dbReference type="Proteomes" id="UP000814176">
    <property type="component" value="Unassembled WGS sequence"/>
</dbReference>
<dbReference type="Gene3D" id="1.10.630.10">
    <property type="entry name" value="Cytochrome P450"/>
    <property type="match status" value="1"/>
</dbReference>
<keyword evidence="2" id="KW-1185">Reference proteome</keyword>
<evidence type="ECO:0000313" key="1">
    <source>
        <dbReference type="EMBL" id="KAH9831528.1"/>
    </source>
</evidence>
<dbReference type="EMBL" id="JADCUA010000025">
    <property type="protein sequence ID" value="KAH9831528.1"/>
    <property type="molecule type" value="Genomic_DNA"/>
</dbReference>
<sequence length="363" mass="40540">MLEHDGILLEYCVDVAEDDLLLYVVKKLPQLTSLEPHRFTSRDGDSMSITDVALRLASLPILLVLRAYLEFGHPSRSCAKLPQGAAVLARKVARPGLELWLLHHSGGDGAVWYPIRLVAEQGVDQEPRAEIGHFGNGEEAPEDRKYDFGLQSCRRIHVESRVRSAYVIRSLYHETKQGEVSVNPARCVGRYVLNYMLSVTFGTRTGSVADPLVKRALPLGMEFMRLTGESLQSVSVISTVFIRLKDRGPMRSTSSNLSNGYLPVLVREVARDFLDVYGAPMVRLVKERMASGEDVPDCLVKSLLAFEKEEQLSWTDMCMLTTAFATGGSHCLTSGTIQWFLALMPSHLDVQTRPKHIRNWIAL</sequence>
<dbReference type="Pfam" id="PF00067">
    <property type="entry name" value="p450"/>
    <property type="match status" value="1"/>
</dbReference>
<dbReference type="InterPro" id="IPR036396">
    <property type="entry name" value="Cyt_P450_sf"/>
</dbReference>
<proteinExistence type="predicted"/>
<comment type="caution">
    <text evidence="1">The sequence shown here is derived from an EMBL/GenBank/DDBJ whole genome shotgun (WGS) entry which is preliminary data.</text>
</comment>